<name>A0ABP9QMY4_9RHOO</name>
<keyword evidence="4" id="KW-1185">Reference proteome</keyword>
<comment type="caution">
    <text evidence="3">The sequence shown here is derived from an EMBL/GenBank/DDBJ whole genome shotgun (WGS) entry which is preliminary data.</text>
</comment>
<gene>
    <name evidence="3" type="ORF">GCM10025770_18730</name>
</gene>
<dbReference type="SUPFAM" id="SSF51069">
    <property type="entry name" value="Carbonic anhydrase"/>
    <property type="match status" value="1"/>
</dbReference>
<feature type="region of interest" description="Disordered" evidence="1">
    <location>
        <begin position="39"/>
        <end position="63"/>
    </location>
</feature>
<evidence type="ECO:0000313" key="3">
    <source>
        <dbReference type="EMBL" id="GAA5164565.1"/>
    </source>
</evidence>
<feature type="chain" id="PRO_5045157341" description="Cadmium carbonic anhydrase" evidence="2">
    <location>
        <begin position="21"/>
        <end position="283"/>
    </location>
</feature>
<accession>A0ABP9QMY4</accession>
<keyword evidence="2" id="KW-0732">Signal</keyword>
<sequence>MHKCLPFIVLLSAFAGSAHARTESPDTATTAIAAQDMELERNTDGKGFGPQSPRDLGKKKGENQRIFSPAPAYQKMNLCNIHFHTNAEHKGGEFTTFAGYGDGHGGHTGFRYNGKLSAAEAKPLSEEVCKSEHGGLQAGDTIELHYVHSTAMVAPGPTLNSCLSETDINPQLRVEAQVMVLVNDSKAINFNRLAEVGQVNGFHQALNIPKSTGRPIQYAGSTTGPAYNEKGSPLQVSWSVRPRVLKVSAESVGKWCSDNVFKEDHAHGVRNLVRNTKLLSPMK</sequence>
<dbReference type="Proteomes" id="UP001500547">
    <property type="component" value="Unassembled WGS sequence"/>
</dbReference>
<proteinExistence type="predicted"/>
<evidence type="ECO:0000313" key="4">
    <source>
        <dbReference type="Proteomes" id="UP001500547"/>
    </source>
</evidence>
<protein>
    <recommendedName>
        <fullName evidence="5">Cadmium carbonic anhydrase</fullName>
    </recommendedName>
</protein>
<dbReference type="InterPro" id="IPR018883">
    <property type="entry name" value="Delta_CA"/>
</dbReference>
<evidence type="ECO:0008006" key="5">
    <source>
        <dbReference type="Google" id="ProtNLM"/>
    </source>
</evidence>
<evidence type="ECO:0000256" key="2">
    <source>
        <dbReference type="SAM" id="SignalP"/>
    </source>
</evidence>
<organism evidence="3 4">
    <name type="scientific">Viridibacterium curvum</name>
    <dbReference type="NCBI Taxonomy" id="1101404"/>
    <lineage>
        <taxon>Bacteria</taxon>
        <taxon>Pseudomonadati</taxon>
        <taxon>Pseudomonadota</taxon>
        <taxon>Betaproteobacteria</taxon>
        <taxon>Rhodocyclales</taxon>
        <taxon>Rhodocyclaceae</taxon>
        <taxon>Viridibacterium</taxon>
    </lineage>
</organism>
<reference evidence="4" key="1">
    <citation type="journal article" date="2019" name="Int. J. Syst. Evol. Microbiol.">
        <title>The Global Catalogue of Microorganisms (GCM) 10K type strain sequencing project: providing services to taxonomists for standard genome sequencing and annotation.</title>
        <authorList>
            <consortium name="The Broad Institute Genomics Platform"/>
            <consortium name="The Broad Institute Genome Sequencing Center for Infectious Disease"/>
            <person name="Wu L."/>
            <person name="Ma J."/>
        </authorList>
    </citation>
    <scope>NUCLEOTIDE SEQUENCE [LARGE SCALE GENOMIC DNA]</scope>
    <source>
        <strain evidence="4">JCM 18715</strain>
    </source>
</reference>
<dbReference type="InterPro" id="IPR036398">
    <property type="entry name" value="CA_dom_sf"/>
</dbReference>
<dbReference type="Pfam" id="PF10563">
    <property type="entry name" value="CA_like"/>
    <property type="match status" value="1"/>
</dbReference>
<feature type="signal peptide" evidence="2">
    <location>
        <begin position="1"/>
        <end position="20"/>
    </location>
</feature>
<dbReference type="EMBL" id="BAABLD010000008">
    <property type="protein sequence ID" value="GAA5164565.1"/>
    <property type="molecule type" value="Genomic_DNA"/>
</dbReference>
<dbReference type="RefSeq" id="WP_345532653.1">
    <property type="nucleotide sequence ID" value="NZ_BAABLD010000008.1"/>
</dbReference>
<evidence type="ECO:0000256" key="1">
    <source>
        <dbReference type="SAM" id="MobiDB-lite"/>
    </source>
</evidence>